<dbReference type="Proteomes" id="UP000273898">
    <property type="component" value="Unassembled WGS sequence"/>
</dbReference>
<organism evidence="2 4">
    <name type="scientific">Pedobacter alluvionis</name>
    <dbReference type="NCBI Taxonomy" id="475253"/>
    <lineage>
        <taxon>Bacteria</taxon>
        <taxon>Pseudomonadati</taxon>
        <taxon>Bacteroidota</taxon>
        <taxon>Sphingobacteriia</taxon>
        <taxon>Sphingobacteriales</taxon>
        <taxon>Sphingobacteriaceae</taxon>
        <taxon>Pedobacter</taxon>
    </lineage>
</organism>
<dbReference type="InterPro" id="IPR028098">
    <property type="entry name" value="Glyco_trans_4-like_N"/>
</dbReference>
<sequence length="379" mass="44142">MEKRIFFISSSLYPANNAAGGSIVLYRHLKRFEQEGYQVTFINCSPVNKGNTSFRQINLEKKFWHPPLRKGTPFLTSMRTRLQARSLAKALHFTKGDILIGLLEDYVSYLVYFIAKQANIPFYLFFHDDNIFNRYFKENILTRKQITRIIENCRHFFVVSEQMEEVLSLHGGKNVSVVYPIPDGAFIAHSKRIKSEKFNFAISGMLLPHFFEKTVEKINEAVEETHTNIILIGSFNQDYKDSLQNAGKISFYEKFEELYDLFNFMVEEADVIIVFYSSDTNEEIRSRYSFPSRFVEFCHLGIPVLIIAPQSSAIGKWAVKNSWLSYVDNETKTDLVSIINKLKNPDFRSACVKQCRYFAEMDFNPVKIHNRLKLLIENN</sequence>
<dbReference type="EMBL" id="SOPX01000002">
    <property type="protein sequence ID" value="TFB31024.1"/>
    <property type="molecule type" value="Genomic_DNA"/>
</dbReference>
<reference evidence="2 4" key="1">
    <citation type="submission" date="2018-10" db="EMBL/GenBank/DDBJ databases">
        <title>Genomic Encyclopedia of Archaeal and Bacterial Type Strains, Phase II (KMG-II): from individual species to whole genera.</title>
        <authorList>
            <person name="Goeker M."/>
        </authorList>
    </citation>
    <scope>NUCLEOTIDE SEQUENCE [LARGE SCALE GENOMIC DNA]</scope>
    <source>
        <strain evidence="2 4">DSM 19624</strain>
    </source>
</reference>
<dbReference type="OrthoDB" id="742253at2"/>
<dbReference type="GO" id="GO:0016757">
    <property type="term" value="F:glycosyltransferase activity"/>
    <property type="evidence" value="ECO:0007669"/>
    <property type="project" value="UniProtKB-ARBA"/>
</dbReference>
<name>A0A497YH54_9SPHI</name>
<evidence type="ECO:0000259" key="1">
    <source>
        <dbReference type="Pfam" id="PF13439"/>
    </source>
</evidence>
<feature type="domain" description="Glycosyltransferase subfamily 4-like N-terminal" evidence="1">
    <location>
        <begin position="20"/>
        <end position="180"/>
    </location>
</feature>
<dbReference type="AlphaFoldDB" id="A0A497YH54"/>
<reference evidence="3 5" key="2">
    <citation type="submission" date="2019-03" db="EMBL/GenBank/DDBJ databases">
        <authorList>
            <person name="He R.-H."/>
        </authorList>
    </citation>
    <scope>NUCLEOTIDE SEQUENCE [LARGE SCALE GENOMIC DNA]</scope>
    <source>
        <strain evidence="3 5">DSM 19624</strain>
    </source>
</reference>
<evidence type="ECO:0000313" key="5">
    <source>
        <dbReference type="Proteomes" id="UP000297429"/>
    </source>
</evidence>
<dbReference type="EMBL" id="RCCK01000010">
    <property type="protein sequence ID" value="RLJ79700.1"/>
    <property type="molecule type" value="Genomic_DNA"/>
</dbReference>
<proteinExistence type="predicted"/>
<keyword evidence="2" id="KW-0808">Transferase</keyword>
<gene>
    <name evidence="2" type="ORF">BCL90_0410</name>
    <name evidence="3" type="ORF">E3V97_10400</name>
</gene>
<evidence type="ECO:0000313" key="4">
    <source>
        <dbReference type="Proteomes" id="UP000273898"/>
    </source>
</evidence>
<dbReference type="Proteomes" id="UP000297429">
    <property type="component" value="Unassembled WGS sequence"/>
</dbReference>
<keyword evidence="5" id="KW-1185">Reference proteome</keyword>
<dbReference type="RefSeq" id="WP_121282276.1">
    <property type="nucleotide sequence ID" value="NZ_RCCK01000010.1"/>
</dbReference>
<dbReference type="SUPFAM" id="SSF53756">
    <property type="entry name" value="UDP-Glycosyltransferase/glycogen phosphorylase"/>
    <property type="match status" value="1"/>
</dbReference>
<accession>A0A497YH54</accession>
<comment type="caution">
    <text evidence="2">The sequence shown here is derived from an EMBL/GenBank/DDBJ whole genome shotgun (WGS) entry which is preliminary data.</text>
</comment>
<evidence type="ECO:0000313" key="2">
    <source>
        <dbReference type="EMBL" id="RLJ79700.1"/>
    </source>
</evidence>
<dbReference type="Gene3D" id="3.40.50.2000">
    <property type="entry name" value="Glycogen Phosphorylase B"/>
    <property type="match status" value="1"/>
</dbReference>
<dbReference type="Pfam" id="PF13439">
    <property type="entry name" value="Glyco_transf_4"/>
    <property type="match status" value="1"/>
</dbReference>
<evidence type="ECO:0000313" key="3">
    <source>
        <dbReference type="EMBL" id="TFB31024.1"/>
    </source>
</evidence>
<protein>
    <submittedName>
        <fullName evidence="2">Glycosyltransferase involved in cell wall biosynthesis</fullName>
    </submittedName>
</protein>